<dbReference type="AlphaFoldDB" id="V6IVY5"/>
<gene>
    <name evidence="5" type="ORF">P343_12125</name>
</gene>
<name>V6IVY5_9BACL</name>
<evidence type="ECO:0000256" key="1">
    <source>
        <dbReference type="ARBA" id="ARBA00023015"/>
    </source>
</evidence>
<accession>V6IVY5</accession>
<evidence type="ECO:0000256" key="3">
    <source>
        <dbReference type="ARBA" id="ARBA00023163"/>
    </source>
</evidence>
<dbReference type="GO" id="GO:0003677">
    <property type="term" value="F:DNA binding"/>
    <property type="evidence" value="ECO:0007669"/>
    <property type="project" value="UniProtKB-KW"/>
</dbReference>
<dbReference type="InterPro" id="IPR036388">
    <property type="entry name" value="WH-like_DNA-bd_sf"/>
</dbReference>
<dbReference type="EMBL" id="AWTC01000012">
    <property type="protein sequence ID" value="EST11325.1"/>
    <property type="molecule type" value="Genomic_DNA"/>
</dbReference>
<keyword evidence="2" id="KW-0238">DNA-binding</keyword>
<dbReference type="Gene3D" id="1.10.10.10">
    <property type="entry name" value="Winged helix-like DNA-binding domain superfamily/Winged helix DNA-binding domain"/>
    <property type="match status" value="1"/>
</dbReference>
<organism evidence="5 6">
    <name type="scientific">Sporolactobacillus laevolacticus DSM 442</name>
    <dbReference type="NCBI Taxonomy" id="1395513"/>
    <lineage>
        <taxon>Bacteria</taxon>
        <taxon>Bacillati</taxon>
        <taxon>Bacillota</taxon>
        <taxon>Bacilli</taxon>
        <taxon>Bacillales</taxon>
        <taxon>Sporolactobacillaceae</taxon>
        <taxon>Sporolactobacillus</taxon>
    </lineage>
</organism>
<dbReference type="Proteomes" id="UP000018296">
    <property type="component" value="Unassembled WGS sequence"/>
</dbReference>
<dbReference type="SMART" id="SM00347">
    <property type="entry name" value="HTH_MARR"/>
    <property type="match status" value="1"/>
</dbReference>
<dbReference type="Pfam" id="PF01047">
    <property type="entry name" value="MarR"/>
    <property type="match status" value="1"/>
</dbReference>
<keyword evidence="6" id="KW-1185">Reference proteome</keyword>
<dbReference type="PROSITE" id="PS50995">
    <property type="entry name" value="HTH_MARR_2"/>
    <property type="match status" value="1"/>
</dbReference>
<protein>
    <submittedName>
        <fullName evidence="5">MarR family transcriptional regulator</fullName>
    </submittedName>
</protein>
<proteinExistence type="predicted"/>
<comment type="caution">
    <text evidence="5">The sequence shown here is derived from an EMBL/GenBank/DDBJ whole genome shotgun (WGS) entry which is preliminary data.</text>
</comment>
<keyword evidence="1" id="KW-0805">Transcription regulation</keyword>
<dbReference type="PANTHER" id="PTHR42756:SF1">
    <property type="entry name" value="TRANSCRIPTIONAL REPRESSOR OF EMRAB OPERON"/>
    <property type="match status" value="1"/>
</dbReference>
<dbReference type="GO" id="GO:0003700">
    <property type="term" value="F:DNA-binding transcription factor activity"/>
    <property type="evidence" value="ECO:0007669"/>
    <property type="project" value="InterPro"/>
</dbReference>
<evidence type="ECO:0000313" key="5">
    <source>
        <dbReference type="EMBL" id="EST11325.1"/>
    </source>
</evidence>
<dbReference type="eggNOG" id="COG1846">
    <property type="taxonomic scope" value="Bacteria"/>
</dbReference>
<reference evidence="5 6" key="1">
    <citation type="journal article" date="2013" name="Genome Announc.">
        <title>Genome Sequence of Sporolactobacillus laevolacticus DSM442, an Efficient Polymer-Grade D-Lactate Producer from Agricultural Waste Cottonseed as a Nitrogen Source.</title>
        <authorList>
            <person name="Wang H."/>
            <person name="Wang L."/>
            <person name="Ju J."/>
            <person name="Yu B."/>
            <person name="Ma Y."/>
        </authorList>
    </citation>
    <scope>NUCLEOTIDE SEQUENCE [LARGE SCALE GENOMIC DNA]</scope>
    <source>
        <strain evidence="5 6">DSM 442</strain>
    </source>
</reference>
<evidence type="ECO:0000256" key="2">
    <source>
        <dbReference type="ARBA" id="ARBA00023125"/>
    </source>
</evidence>
<keyword evidence="3" id="KW-0804">Transcription</keyword>
<dbReference type="SUPFAM" id="SSF46785">
    <property type="entry name" value="Winged helix' DNA-binding domain"/>
    <property type="match status" value="1"/>
</dbReference>
<dbReference type="PRINTS" id="PR00598">
    <property type="entry name" value="HTHMARR"/>
</dbReference>
<dbReference type="InterPro" id="IPR036390">
    <property type="entry name" value="WH_DNA-bd_sf"/>
</dbReference>
<dbReference type="STRING" id="1395513.P343_12125"/>
<evidence type="ECO:0000259" key="4">
    <source>
        <dbReference type="PROSITE" id="PS50995"/>
    </source>
</evidence>
<dbReference type="PANTHER" id="PTHR42756">
    <property type="entry name" value="TRANSCRIPTIONAL REGULATOR, MARR"/>
    <property type="match status" value="1"/>
</dbReference>
<feature type="domain" description="HTH marR-type" evidence="4">
    <location>
        <begin position="18"/>
        <end position="153"/>
    </location>
</feature>
<dbReference type="InterPro" id="IPR000835">
    <property type="entry name" value="HTH_MarR-typ"/>
</dbReference>
<sequence>MFLFAYSLISNYNIVMKTDNTFNLLARIHEKANKKLISSLNEYGITDLAPSHGDILAALFKKDCVTMMSIAQLIHRDKSTVTQLVKKLVKKNYVFCKDNPQDHRSSLVCLTDKGKSLKEIFQKISRELYETAYDGLTPNEIANFHQLVEKIHNNF</sequence>
<evidence type="ECO:0000313" key="6">
    <source>
        <dbReference type="Proteomes" id="UP000018296"/>
    </source>
</evidence>
<dbReference type="PATRIC" id="fig|1395513.3.peg.2459"/>